<dbReference type="InterPro" id="IPR050438">
    <property type="entry name" value="LMW_PTPase"/>
</dbReference>
<dbReference type="SUPFAM" id="SSF52788">
    <property type="entry name" value="Phosphotyrosine protein phosphatases I"/>
    <property type="match status" value="1"/>
</dbReference>
<evidence type="ECO:0000313" key="7">
    <source>
        <dbReference type="Proteomes" id="UP000251002"/>
    </source>
</evidence>
<feature type="active site" description="Proton donor" evidence="4">
    <location>
        <position position="114"/>
    </location>
</feature>
<protein>
    <submittedName>
        <fullName evidence="6">Low molecular weight protein arginine phosphatase</fullName>
    </submittedName>
</protein>
<dbReference type="PRINTS" id="PR00719">
    <property type="entry name" value="LMWPTPASE"/>
</dbReference>
<dbReference type="InterPro" id="IPR036196">
    <property type="entry name" value="Ptyr_pPase_sf"/>
</dbReference>
<evidence type="ECO:0000313" key="6">
    <source>
        <dbReference type="EMBL" id="RAZ80786.1"/>
    </source>
</evidence>
<dbReference type="Pfam" id="PF01451">
    <property type="entry name" value="LMWPc"/>
    <property type="match status" value="1"/>
</dbReference>
<feature type="active site" description="Nucleophile" evidence="4">
    <location>
        <position position="13"/>
    </location>
</feature>
<keyword evidence="2" id="KW-0378">Hydrolase</keyword>
<dbReference type="Gene3D" id="3.40.50.2300">
    <property type="match status" value="1"/>
</dbReference>
<evidence type="ECO:0000259" key="5">
    <source>
        <dbReference type="SMART" id="SM00226"/>
    </source>
</evidence>
<proteinExistence type="inferred from homology"/>
<gene>
    <name evidence="6" type="ORF">DP120_00410</name>
</gene>
<dbReference type="InterPro" id="IPR023485">
    <property type="entry name" value="Ptyr_pPase"/>
</dbReference>
<reference evidence="6 7" key="1">
    <citation type="submission" date="2018-06" db="EMBL/GenBank/DDBJ databases">
        <title>The draft genome sequences of strains SCU63 and S1.</title>
        <authorList>
            <person name="Gan L."/>
        </authorList>
    </citation>
    <scope>NUCLEOTIDE SEQUENCE [LARGE SCALE GENOMIC DNA]</scope>
    <source>
        <strain evidence="6 7">SCU63</strain>
    </source>
</reference>
<feature type="active site" description="Nucleophile" evidence="4">
    <location>
        <position position="7"/>
    </location>
</feature>
<dbReference type="AlphaFoldDB" id="A0A365L5T2"/>
<evidence type="ECO:0000256" key="1">
    <source>
        <dbReference type="ARBA" id="ARBA00011063"/>
    </source>
</evidence>
<evidence type="ECO:0000256" key="4">
    <source>
        <dbReference type="PIRSR" id="PIRSR617867-1"/>
    </source>
</evidence>
<dbReference type="PANTHER" id="PTHR11717">
    <property type="entry name" value="LOW MOLECULAR WEIGHT PROTEIN TYROSINE PHOSPHATASE"/>
    <property type="match status" value="1"/>
</dbReference>
<keyword evidence="7" id="KW-1185">Reference proteome</keyword>
<dbReference type="SMART" id="SM00226">
    <property type="entry name" value="LMWPc"/>
    <property type="match status" value="1"/>
</dbReference>
<feature type="domain" description="Phosphotyrosine protein phosphatase I" evidence="5">
    <location>
        <begin position="1"/>
        <end position="140"/>
    </location>
</feature>
<dbReference type="InterPro" id="IPR017867">
    <property type="entry name" value="Tyr_phospatase_low_mol_wt"/>
</dbReference>
<accession>A0A365L5T2</accession>
<dbReference type="PANTHER" id="PTHR11717:SF31">
    <property type="entry name" value="LOW MOLECULAR WEIGHT PROTEIN-TYROSINE-PHOSPHATASE ETP-RELATED"/>
    <property type="match status" value="1"/>
</dbReference>
<comment type="caution">
    <text evidence="6">The sequence shown here is derived from an EMBL/GenBank/DDBJ whole genome shotgun (WGS) entry which is preliminary data.</text>
</comment>
<dbReference type="Proteomes" id="UP000251002">
    <property type="component" value="Unassembled WGS sequence"/>
</dbReference>
<comment type="similarity">
    <text evidence="1">Belongs to the low molecular weight phosphotyrosine protein phosphatase family.</text>
</comment>
<organism evidence="6 7">
    <name type="scientific">Planococcus halotolerans</name>
    <dbReference type="NCBI Taxonomy" id="2233542"/>
    <lineage>
        <taxon>Bacteria</taxon>
        <taxon>Bacillati</taxon>
        <taxon>Bacillota</taxon>
        <taxon>Bacilli</taxon>
        <taxon>Bacillales</taxon>
        <taxon>Caryophanaceae</taxon>
        <taxon>Planococcus</taxon>
    </lineage>
</organism>
<keyword evidence="3" id="KW-0904">Protein phosphatase</keyword>
<dbReference type="CDD" id="cd16344">
    <property type="entry name" value="LMWPAP"/>
    <property type="match status" value="1"/>
</dbReference>
<evidence type="ECO:0000256" key="3">
    <source>
        <dbReference type="ARBA" id="ARBA00022912"/>
    </source>
</evidence>
<evidence type="ECO:0000256" key="2">
    <source>
        <dbReference type="ARBA" id="ARBA00022801"/>
    </source>
</evidence>
<dbReference type="GO" id="GO:0004725">
    <property type="term" value="F:protein tyrosine phosphatase activity"/>
    <property type="evidence" value="ECO:0007669"/>
    <property type="project" value="InterPro"/>
</dbReference>
<dbReference type="EMBL" id="QLZR01000001">
    <property type="protein sequence ID" value="RAZ80786.1"/>
    <property type="molecule type" value="Genomic_DNA"/>
</dbReference>
<sequence>MKIVFVCTGNTCRSPMAEAILASKEIEGIEVRSAGVFAGSSPISKNAGAVLEEQGIEFDHTSRPLSPEELEWADIVLTMTLSHKQLIRQQHPHVSDKLFTLKEYVTGSVEDVSDPYGGSYSVYQQTFDELHELIGRLEEKLLQEK</sequence>
<dbReference type="RefSeq" id="WP_112221215.1">
    <property type="nucleotide sequence ID" value="NZ_CP196859.1"/>
</dbReference>
<name>A0A365L5T2_9BACL</name>